<evidence type="ECO:0000256" key="8">
    <source>
        <dbReference type="ARBA" id="ARBA00023306"/>
    </source>
</evidence>
<sequence>MSCVPSATTILTTLPEAVMHARAFRFRVRHPLVSYTSLARCFKTDRGRKETEGDLLFSLSVLFINTTLQTSRNPPKKQIQSQRKRASRQKENIPVSLTSPQKTRVSPQSPSTPKKMLRTSSLENLPRRVSPRKAALGAGSFYSKQKPLYLTPLERKLLKEVKSPPSVPSIDPPRPPSSAGNPVKKPKRNVKQKGKVTRPQSNLKGYFTAEPTRQSSSDRKTDPPNAVVESVRAPLTFSSMKSKGKPRLVVGAAFFGTGKKPTKMFKKSVAVNTKLKRSSSYEKSNSCKPLKDKMVVREHSPVRRAVFLKKLLEVPKTAIKNATNEDAECNDSTKVTAPTQLSPRVLSDVHGITKELKVVLRRSVSPNQSFCSEAGSQLLGPVLQPEGVFQEANALSDTVFDVTDSPPSDHNSSLDEGKILKSKRFIKDSSVYPIFGSKRTQKKGLLTPPQNSSTPSTLTFTPASKAKERRVMRRDRKKQTDNQLVIDAGQKQFGATTCSSCGMLYSIDSPEDNFQHTQFHQRFLDTIKFVGWKKERIVAEFWDGKIILVLPDDPKYAIKKAEDVRRIADSELGFQQVTLSSPSSAKTYLFINSDRMVVGCLVAENIRQASIRIKWRFLLVSCQAFRVLEQTENPKDMNKEDFMEHHRAWCCSTVPEKAICGVSRIWVFSLMRRKSIATRLLDTVRTTFMYGCHLTKEETAFSDPTPEGKLFATKYCGTPTFLVYNFVS</sequence>
<dbReference type="PANTHER" id="PTHR45884:SF3">
    <property type="entry name" value="N-ACETYLTRANSFERASE ESCO2"/>
    <property type="match status" value="1"/>
</dbReference>
<dbReference type="Proteomes" id="UP000324632">
    <property type="component" value="Chromosome 18"/>
</dbReference>
<protein>
    <submittedName>
        <fullName evidence="14">N-acetyltransferase ESCO2</fullName>
    </submittedName>
</protein>
<evidence type="ECO:0000256" key="7">
    <source>
        <dbReference type="ARBA" id="ARBA00023242"/>
    </source>
</evidence>
<keyword evidence="6" id="KW-0862">Zinc</keyword>
<feature type="region of interest" description="Disordered" evidence="11">
    <location>
        <begin position="71"/>
        <end position="129"/>
    </location>
</feature>
<dbReference type="GO" id="GO:0000785">
    <property type="term" value="C:chromatin"/>
    <property type="evidence" value="ECO:0007669"/>
    <property type="project" value="TreeGrafter"/>
</dbReference>
<organism evidence="14 15">
    <name type="scientific">Triplophysa tibetana</name>
    <dbReference type="NCBI Taxonomy" id="1572043"/>
    <lineage>
        <taxon>Eukaryota</taxon>
        <taxon>Metazoa</taxon>
        <taxon>Chordata</taxon>
        <taxon>Craniata</taxon>
        <taxon>Vertebrata</taxon>
        <taxon>Euteleostomi</taxon>
        <taxon>Actinopterygii</taxon>
        <taxon>Neopterygii</taxon>
        <taxon>Teleostei</taxon>
        <taxon>Ostariophysi</taxon>
        <taxon>Cypriniformes</taxon>
        <taxon>Nemacheilidae</taxon>
        <taxon>Triplophysa</taxon>
    </lineage>
</organism>
<evidence type="ECO:0000313" key="14">
    <source>
        <dbReference type="EMBL" id="KAA0708392.1"/>
    </source>
</evidence>
<dbReference type="InterPro" id="IPR028005">
    <property type="entry name" value="AcTrfase_ESCO_Znf_dom"/>
</dbReference>
<comment type="subcellular location">
    <subcellularLocation>
        <location evidence="1">Nucleus</location>
    </subcellularLocation>
</comment>
<dbReference type="PANTHER" id="PTHR45884">
    <property type="entry name" value="N-ACETYLTRANSFERASE ECO"/>
    <property type="match status" value="1"/>
</dbReference>
<proteinExistence type="inferred from homology"/>
<evidence type="ECO:0000256" key="10">
    <source>
        <dbReference type="ARBA" id="ARBA00047902"/>
    </source>
</evidence>
<keyword evidence="7" id="KW-0539">Nucleus</keyword>
<feature type="domain" description="N-acetyltransferase ESCO acetyl-transferase" evidence="13">
    <location>
        <begin position="656"/>
        <end position="724"/>
    </location>
</feature>
<gene>
    <name evidence="14" type="ORF">E1301_Tti005634</name>
</gene>
<keyword evidence="4" id="KW-0479">Metal-binding</keyword>
<feature type="region of interest" description="Disordered" evidence="11">
    <location>
        <begin position="161"/>
        <end position="227"/>
    </location>
</feature>
<dbReference type="EMBL" id="SOYY01000018">
    <property type="protein sequence ID" value="KAA0708392.1"/>
    <property type="molecule type" value="Genomic_DNA"/>
</dbReference>
<keyword evidence="5" id="KW-0863">Zinc-finger</keyword>
<evidence type="ECO:0000256" key="6">
    <source>
        <dbReference type="ARBA" id="ARBA00022833"/>
    </source>
</evidence>
<evidence type="ECO:0000256" key="5">
    <source>
        <dbReference type="ARBA" id="ARBA00022771"/>
    </source>
</evidence>
<keyword evidence="3 14" id="KW-0808">Transferase</keyword>
<evidence type="ECO:0000313" key="15">
    <source>
        <dbReference type="Proteomes" id="UP000324632"/>
    </source>
</evidence>
<evidence type="ECO:0000256" key="11">
    <source>
        <dbReference type="SAM" id="MobiDB-lite"/>
    </source>
</evidence>
<name>A0A5A9NEG9_9TELE</name>
<keyword evidence="15" id="KW-1185">Reference proteome</keyword>
<comment type="similarity">
    <text evidence="2">Belongs to the acetyltransferase family. ECO subfamily.</text>
</comment>
<feature type="compositionally biased region" description="Polar residues" evidence="11">
    <location>
        <begin position="71"/>
        <end position="81"/>
    </location>
</feature>
<reference evidence="14 15" key="1">
    <citation type="journal article" date="2019" name="Mol. Ecol. Resour.">
        <title>Chromosome-level genome assembly of Triplophysa tibetana, a fish adapted to the harsh high-altitude environment of the Tibetan Plateau.</title>
        <authorList>
            <person name="Yang X."/>
            <person name="Liu H."/>
            <person name="Ma Z."/>
            <person name="Zou Y."/>
            <person name="Zou M."/>
            <person name="Mao Y."/>
            <person name="Li X."/>
            <person name="Wang H."/>
            <person name="Chen T."/>
            <person name="Wang W."/>
            <person name="Yang R."/>
        </authorList>
    </citation>
    <scope>NUCLEOTIDE SEQUENCE [LARGE SCALE GENOMIC DNA]</scope>
    <source>
        <strain evidence="14">TTIB1903HZAU</strain>
        <tissue evidence="14">Muscle</tissue>
    </source>
</reference>
<comment type="caution">
    <text evidence="14">The sequence shown here is derived from an EMBL/GenBank/DDBJ whole genome shotgun (WGS) entry which is preliminary data.</text>
</comment>
<accession>A0A5A9NEG9</accession>
<evidence type="ECO:0000256" key="4">
    <source>
        <dbReference type="ARBA" id="ARBA00022723"/>
    </source>
</evidence>
<keyword evidence="9" id="KW-0012">Acyltransferase</keyword>
<comment type="catalytic activity">
    <reaction evidence="10">
        <text>L-lysyl-[protein] + acetyl-CoA = N(6)-acetyl-L-lysyl-[protein] + CoA + H(+)</text>
        <dbReference type="Rhea" id="RHEA:45948"/>
        <dbReference type="Rhea" id="RHEA-COMP:9752"/>
        <dbReference type="Rhea" id="RHEA-COMP:10731"/>
        <dbReference type="ChEBI" id="CHEBI:15378"/>
        <dbReference type="ChEBI" id="CHEBI:29969"/>
        <dbReference type="ChEBI" id="CHEBI:57287"/>
        <dbReference type="ChEBI" id="CHEBI:57288"/>
        <dbReference type="ChEBI" id="CHEBI:61930"/>
    </reaction>
</comment>
<dbReference type="GO" id="GO:0008270">
    <property type="term" value="F:zinc ion binding"/>
    <property type="evidence" value="ECO:0007669"/>
    <property type="project" value="UniProtKB-KW"/>
</dbReference>
<dbReference type="InterPro" id="IPR028009">
    <property type="entry name" value="ESCO_Acetyltransf_dom"/>
</dbReference>
<feature type="compositionally biased region" description="Basic residues" evidence="11">
    <location>
        <begin position="467"/>
        <end position="477"/>
    </location>
</feature>
<keyword evidence="8" id="KW-0131">Cell cycle</keyword>
<evidence type="ECO:0000256" key="1">
    <source>
        <dbReference type="ARBA" id="ARBA00004123"/>
    </source>
</evidence>
<dbReference type="GO" id="GO:0061733">
    <property type="term" value="F:protein-lysine-acetyltransferase activity"/>
    <property type="evidence" value="ECO:0007669"/>
    <property type="project" value="TreeGrafter"/>
</dbReference>
<dbReference type="GO" id="GO:0005634">
    <property type="term" value="C:nucleus"/>
    <property type="evidence" value="ECO:0007669"/>
    <property type="project" value="UniProtKB-SubCell"/>
</dbReference>
<dbReference type="Pfam" id="PF13878">
    <property type="entry name" value="zf-C2H2_3"/>
    <property type="match status" value="1"/>
</dbReference>
<evidence type="ECO:0000256" key="3">
    <source>
        <dbReference type="ARBA" id="ARBA00022679"/>
    </source>
</evidence>
<evidence type="ECO:0000259" key="12">
    <source>
        <dbReference type="Pfam" id="PF13878"/>
    </source>
</evidence>
<dbReference type="GO" id="GO:0007064">
    <property type="term" value="P:mitotic sister chromatid cohesion"/>
    <property type="evidence" value="ECO:0007669"/>
    <property type="project" value="TreeGrafter"/>
</dbReference>
<feature type="compositionally biased region" description="Polar residues" evidence="11">
    <location>
        <begin position="95"/>
        <end position="123"/>
    </location>
</feature>
<dbReference type="Pfam" id="PF13880">
    <property type="entry name" value="Acetyltransf_13"/>
    <property type="match status" value="1"/>
</dbReference>
<feature type="region of interest" description="Disordered" evidence="11">
    <location>
        <begin position="441"/>
        <end position="480"/>
    </location>
</feature>
<dbReference type="AlphaFoldDB" id="A0A5A9NEG9"/>
<evidence type="ECO:0000259" key="13">
    <source>
        <dbReference type="Pfam" id="PF13880"/>
    </source>
</evidence>
<feature type="compositionally biased region" description="Basic residues" evidence="11">
    <location>
        <begin position="184"/>
        <end position="196"/>
    </location>
</feature>
<evidence type="ECO:0000256" key="2">
    <source>
        <dbReference type="ARBA" id="ARBA00005816"/>
    </source>
</evidence>
<evidence type="ECO:0000256" key="9">
    <source>
        <dbReference type="ARBA" id="ARBA00023315"/>
    </source>
</evidence>
<feature type="domain" description="N-acetyltransferase ESCO zinc-finger" evidence="12">
    <location>
        <begin position="483"/>
        <end position="522"/>
    </location>
</feature>
<feature type="compositionally biased region" description="Polar residues" evidence="11">
    <location>
        <begin position="448"/>
        <end position="462"/>
    </location>
</feature>
<feature type="compositionally biased region" description="Pro residues" evidence="11">
    <location>
        <begin position="165"/>
        <end position="176"/>
    </location>
</feature>